<dbReference type="Pfam" id="PF00940">
    <property type="entry name" value="RNA_pol"/>
    <property type="match status" value="1"/>
</dbReference>
<dbReference type="InterPro" id="IPR046950">
    <property type="entry name" value="DNA-dir_Rpol_C_phage-type"/>
</dbReference>
<dbReference type="Gene3D" id="1.10.1320.10">
    <property type="entry name" value="DNA-directed RNA polymerase, N-terminal domain"/>
    <property type="match status" value="1"/>
</dbReference>
<evidence type="ECO:0000256" key="3">
    <source>
        <dbReference type="ARBA" id="ARBA00022478"/>
    </source>
</evidence>
<dbReference type="Pfam" id="PF14700">
    <property type="entry name" value="RPOL_N"/>
    <property type="match status" value="1"/>
</dbReference>
<evidence type="ECO:0000313" key="12">
    <source>
        <dbReference type="EMBL" id="KAI3402432.2"/>
    </source>
</evidence>
<keyword evidence="13" id="KW-1185">Reference proteome</keyword>
<dbReference type="GO" id="GO:0034245">
    <property type="term" value="C:mitochondrial DNA-directed RNA polymerase complex"/>
    <property type="evidence" value="ECO:0007669"/>
    <property type="project" value="TreeGrafter"/>
</dbReference>
<keyword evidence="4 10" id="KW-0808">Transferase</keyword>
<dbReference type="GO" id="GO:0006390">
    <property type="term" value="P:mitochondrial transcription"/>
    <property type="evidence" value="ECO:0007669"/>
    <property type="project" value="UniProtKB-ARBA"/>
</dbReference>
<evidence type="ECO:0000256" key="8">
    <source>
        <dbReference type="ARBA" id="ARBA00023163"/>
    </source>
</evidence>
<dbReference type="AlphaFoldDB" id="A0AAI9STK0"/>
<keyword evidence="6" id="KW-0809">Transit peptide</keyword>
<dbReference type="FunFam" id="1.10.287.280:FF:000001">
    <property type="entry name" value="DNA-directed RNA polymerase"/>
    <property type="match status" value="1"/>
</dbReference>
<dbReference type="Gene3D" id="1.10.287.280">
    <property type="match status" value="1"/>
</dbReference>
<dbReference type="GeneID" id="73382453"/>
<proteinExistence type="inferred from homology"/>
<dbReference type="SMART" id="SM01311">
    <property type="entry name" value="RPOL_N"/>
    <property type="match status" value="1"/>
</dbReference>
<evidence type="ECO:0000256" key="2">
    <source>
        <dbReference type="ARBA" id="ARBA00009493"/>
    </source>
</evidence>
<evidence type="ECO:0000256" key="7">
    <source>
        <dbReference type="ARBA" id="ARBA00023128"/>
    </source>
</evidence>
<comment type="similarity">
    <text evidence="2 10">Belongs to the phage and mitochondrial RNA polymerase family.</text>
</comment>
<dbReference type="InterPro" id="IPR037159">
    <property type="entry name" value="RNA_POL_N_sf"/>
</dbReference>
<protein>
    <recommendedName>
        <fullName evidence="10">DNA-directed RNA polymerase</fullName>
        <ecNumber evidence="10">2.7.7.6</ecNumber>
    </recommendedName>
</protein>
<comment type="function">
    <text evidence="10">DNA-dependent RNA polymerase catalyzes the transcription of DNA into RNA using the four ribonucleoside triphosphates as substrates.</text>
</comment>
<dbReference type="EMBL" id="JAHUZD010000149">
    <property type="protein sequence ID" value="KAI3402432.2"/>
    <property type="molecule type" value="Genomic_DNA"/>
</dbReference>
<evidence type="ECO:0000313" key="13">
    <source>
        <dbReference type="Proteomes" id="UP001202479"/>
    </source>
</evidence>
<dbReference type="RefSeq" id="XP_049178181.1">
    <property type="nucleotide sequence ID" value="XM_049326320.1"/>
</dbReference>
<evidence type="ECO:0000256" key="10">
    <source>
        <dbReference type="RuleBase" id="RU003805"/>
    </source>
</evidence>
<dbReference type="EC" id="2.7.7.6" evidence="10"/>
<dbReference type="FunFam" id="1.10.150.20:FF:000041">
    <property type="entry name" value="DNA-directed RNA polymerase"/>
    <property type="match status" value="1"/>
</dbReference>
<gene>
    <name evidence="12" type="ORF">KGF56_004840</name>
</gene>
<dbReference type="Gene3D" id="1.10.150.20">
    <property type="entry name" value="5' to 3' exonuclease, C-terminal subdomain"/>
    <property type="match status" value="1"/>
</dbReference>
<dbReference type="InterPro" id="IPR043502">
    <property type="entry name" value="DNA/RNA_pol_sf"/>
</dbReference>
<comment type="subcellular location">
    <subcellularLocation>
        <location evidence="1">Mitochondrion</location>
    </subcellularLocation>
</comment>
<dbReference type="PROSITE" id="PS00489">
    <property type="entry name" value="RNA_POL_PHAGE_2"/>
    <property type="match status" value="1"/>
</dbReference>
<name>A0AAI9STK0_9ASCO</name>
<reference evidence="12" key="1">
    <citation type="journal article" date="2022" name="DNA Res.">
        <title>Genome analysis of five recently described species of the CUG-Ser clade uncovers Candida theae as a new hybrid lineage with pathogenic potential in the Candida parapsilosis species complex.</title>
        <authorList>
            <person name="Mixao V."/>
            <person name="Del Olmo V."/>
            <person name="Hegedusova E."/>
            <person name="Saus E."/>
            <person name="Pryszcz L."/>
            <person name="Cillingova A."/>
            <person name="Nosek J."/>
            <person name="Gabaldon T."/>
        </authorList>
    </citation>
    <scope>NUCLEOTIDE SEQUENCE</scope>
    <source>
        <strain evidence="12">CBS 10844</strain>
    </source>
</reference>
<dbReference type="GO" id="GO:0003899">
    <property type="term" value="F:DNA-directed RNA polymerase activity"/>
    <property type="evidence" value="ECO:0007669"/>
    <property type="project" value="UniProtKB-EC"/>
</dbReference>
<evidence type="ECO:0000256" key="1">
    <source>
        <dbReference type="ARBA" id="ARBA00004173"/>
    </source>
</evidence>
<dbReference type="PROSITE" id="PS00900">
    <property type="entry name" value="RNA_POL_PHAGE_1"/>
    <property type="match status" value="1"/>
</dbReference>
<sequence>MLKDLILLKEPECRSSNSKHTKGSLTRVIKSSYLDFRPERFPKIENEDRLGHYSSRADEVIRQPYEKEIRYLKNMLETFSAESYFERGYQILKSLSNLVSSRELTQIGNNALVILTSNNSSSTTPATSVKNLNRIIAQMEDYCGFVSDERTEAIVLKQLLLEGTDPKYFFGEFTNNNKIKKILQNTDVIGADNMYKIFDSPNINESCIPEELLHVYRKYKLSQSSADVVEDTMKLKEDQSIISLGKGNLAELTPVDSFALNVVRHSLLGLTPEKEAAITFVNDIKEIVEDLDETIKDKIQSENLNYFEFYKRLKSDTQKLQFNKALEKFNYNRQRQIEIRGIEGAREKWKRDFEDAQKRGDISMSKQINAQCYEWYQKLIPLLQEEHKLCKAILAGDVKVSSTDDAAAKERSAYAPFLIRVSPEKTAVLTLLELFKVNAMSGSNGGMVAHKAISSVGKSLELEYKSSISAQQDSNSFSSKKVEGSSQMENIIKESVEKSIISTNATEWDEVIRTKIGGLLISFVMSIAKIKVRKEINGKVEEDVHPAFFHGMQFANGKRLGVIKIHSNLQKQLTGTAFIDSIQPQTLPMLVEPKKWSSFYGGGTLYTKSPLVRIRDSPETDAYVKTAAERKNLQEIYDGLNVLGLASWTINQKVFDVISHYWNKGEEYLSIPPIMKEAKFPPKIPKDADPVVRIEHNKAVYLAAKEFATSRSLRCDYNYKLEIARGFIGEKLYYPHNLDFRGRAYPISPYLNHLGGDLTRALFLFWEGKELGENGLKWLKIQLANVYGVDKLPLPERVKFAEDNLNLAIKSAEDPYVNDWWTKAEKPWQTLSVCFELAEAYKLEDPTKFVSHLPVHQDGTCNGLQHYAALGGDVEGAHQVNLVPADRPQDVYSYVADLVQKRVARDVEAGNEMAIFFQDKIKRKVVKQTVMTNVYGVTYLGATQQIKKQVEQYFEVGADTLPHIRYLTSQVFASIRELFEGAHLIQSWLGESAKRISKSVSMDFDEAKTNNNELHSSAVIWTSPLGLPCVQPYRINKQQSVKTTLQDIVIVNPSGTSNVDARKQQMAFAPNFIHSLDATHMLMTAKACGDLGINFAAVHDSYWTHATDIDKMNETLRNQFVRLHSTDLIKYLRDEFVERYQGAYQVLRVPAKHELTMKIKEIKKQWAKSIGRGITISDEIKMERKRLQLLASKNPKEVEAGEKMQTTISVVDAFNPYELELTGRNIPQYEILVPLEFPEVPRRGDFDVNIVKNSLYFFS</sequence>
<keyword evidence="8 10" id="KW-0804">Transcription</keyword>
<evidence type="ECO:0000256" key="5">
    <source>
        <dbReference type="ARBA" id="ARBA00022695"/>
    </source>
</evidence>
<dbReference type="PANTHER" id="PTHR10102">
    <property type="entry name" value="DNA-DIRECTED RNA POLYMERASE, MITOCHONDRIAL"/>
    <property type="match status" value="1"/>
</dbReference>
<keyword evidence="7" id="KW-0496">Mitochondrion</keyword>
<keyword evidence="3 10" id="KW-0240">DNA-directed RNA polymerase</keyword>
<dbReference type="PANTHER" id="PTHR10102:SF0">
    <property type="entry name" value="DNA-DIRECTED RNA POLYMERASE, MITOCHONDRIAL"/>
    <property type="match status" value="1"/>
</dbReference>
<evidence type="ECO:0000256" key="6">
    <source>
        <dbReference type="ARBA" id="ARBA00022946"/>
    </source>
</evidence>
<evidence type="ECO:0000259" key="11">
    <source>
        <dbReference type="SMART" id="SM01311"/>
    </source>
</evidence>
<accession>A0AAI9STK0</accession>
<comment type="catalytic activity">
    <reaction evidence="9 10">
        <text>RNA(n) + a ribonucleoside 5'-triphosphate = RNA(n+1) + diphosphate</text>
        <dbReference type="Rhea" id="RHEA:21248"/>
        <dbReference type="Rhea" id="RHEA-COMP:14527"/>
        <dbReference type="Rhea" id="RHEA-COMP:17342"/>
        <dbReference type="ChEBI" id="CHEBI:33019"/>
        <dbReference type="ChEBI" id="CHEBI:61557"/>
        <dbReference type="ChEBI" id="CHEBI:140395"/>
        <dbReference type="EC" id="2.7.7.6"/>
    </reaction>
</comment>
<evidence type="ECO:0000256" key="9">
    <source>
        <dbReference type="ARBA" id="ARBA00048552"/>
    </source>
</evidence>
<dbReference type="InterPro" id="IPR029262">
    <property type="entry name" value="RPOL_N"/>
</dbReference>
<dbReference type="SUPFAM" id="SSF56672">
    <property type="entry name" value="DNA/RNA polymerases"/>
    <property type="match status" value="1"/>
</dbReference>
<feature type="domain" description="DNA-directed RNA polymerase N-terminal" evidence="11">
    <location>
        <begin position="332"/>
        <end position="645"/>
    </location>
</feature>
<dbReference type="InterPro" id="IPR002092">
    <property type="entry name" value="DNA-dir_Rpol_phage-type"/>
</dbReference>
<keyword evidence="5 10" id="KW-0548">Nucleotidyltransferase</keyword>
<comment type="caution">
    <text evidence="12">The sequence shown here is derived from an EMBL/GenBank/DDBJ whole genome shotgun (WGS) entry which is preliminary data.</text>
</comment>
<dbReference type="Proteomes" id="UP001202479">
    <property type="component" value="Unassembled WGS sequence"/>
</dbReference>
<dbReference type="GO" id="GO:0001018">
    <property type="term" value="F:mitochondrial promoter sequence-specific DNA binding"/>
    <property type="evidence" value="ECO:0007669"/>
    <property type="project" value="TreeGrafter"/>
</dbReference>
<dbReference type="FunFam" id="1.10.1320.10:FF:000005">
    <property type="entry name" value="DNA-directed RNA polymerase"/>
    <property type="match status" value="1"/>
</dbReference>
<organism evidence="12 13">
    <name type="scientific">Candida oxycetoniae</name>
    <dbReference type="NCBI Taxonomy" id="497107"/>
    <lineage>
        <taxon>Eukaryota</taxon>
        <taxon>Fungi</taxon>
        <taxon>Dikarya</taxon>
        <taxon>Ascomycota</taxon>
        <taxon>Saccharomycotina</taxon>
        <taxon>Pichiomycetes</taxon>
        <taxon>Debaryomycetaceae</taxon>
        <taxon>Candida/Lodderomyces clade</taxon>
        <taxon>Candida</taxon>
    </lineage>
</organism>
<evidence type="ECO:0000256" key="4">
    <source>
        <dbReference type="ARBA" id="ARBA00022679"/>
    </source>
</evidence>